<evidence type="ECO:0000313" key="4">
    <source>
        <dbReference type="EMBL" id="AQK70763.1"/>
    </source>
</evidence>
<dbReference type="ExpressionAtlas" id="A0A1D6H7M4">
    <property type="expression patterns" value="baseline and differential"/>
</dbReference>
<name>A0A1D6H7M4_MAIZE</name>
<proteinExistence type="inferred from homology"/>
<sequence>MDSDLWISRLTAAKRQFALQRAQRQHAAPASHHDRFGYDDIEPEDDLHSDFPCPYCYEDHDVASLCAHLEDEHPFESKIVVSGWPLARTKNSSIQVPTLIVIYFLNDVHLQKHQRVRRVTGNGNHNLSYAGRDLQLQETYLKVLLGNSSRSSSTNASSTVTDSLLPSLVLNLSSPEVEDASKFSAPAVVENNWFKRSLPSKTWKLRTVDSTLSHEERERRRRRAAVRSAFVQHLLVTTIFED</sequence>
<dbReference type="InParanoid" id="A0A1D6H7M4"/>
<dbReference type="EMBL" id="CM000781">
    <property type="protein sequence ID" value="AQK70763.1"/>
    <property type="molecule type" value="Genomic_DNA"/>
</dbReference>
<reference evidence="4" key="1">
    <citation type="submission" date="2015-12" db="EMBL/GenBank/DDBJ databases">
        <title>Update maize B73 reference genome by single molecule sequencing technologies.</title>
        <authorList>
            <consortium name="Maize Genome Sequencing Project"/>
            <person name="Ware D."/>
        </authorList>
    </citation>
    <scope>NUCLEOTIDE SEQUENCE</scope>
    <source>
        <tissue evidence="4">Seedling</tissue>
    </source>
</reference>
<feature type="domain" description="Di19 C-terminal" evidence="3">
    <location>
        <begin position="127"/>
        <end position="239"/>
    </location>
</feature>
<dbReference type="IntAct" id="A0A1D6H7M4">
    <property type="interactions" value="5"/>
</dbReference>
<evidence type="ECO:0000259" key="2">
    <source>
        <dbReference type="Pfam" id="PF05605"/>
    </source>
</evidence>
<dbReference type="InterPro" id="IPR027935">
    <property type="entry name" value="Di19_C"/>
</dbReference>
<feature type="domain" description="Di19 zinc-binding" evidence="2">
    <location>
        <begin position="50"/>
        <end position="81"/>
    </location>
</feature>
<accession>A0A1D6H7M4</accession>
<organism evidence="4">
    <name type="scientific">Zea mays</name>
    <name type="common">Maize</name>
    <dbReference type="NCBI Taxonomy" id="4577"/>
    <lineage>
        <taxon>Eukaryota</taxon>
        <taxon>Viridiplantae</taxon>
        <taxon>Streptophyta</taxon>
        <taxon>Embryophyta</taxon>
        <taxon>Tracheophyta</taxon>
        <taxon>Spermatophyta</taxon>
        <taxon>Magnoliopsida</taxon>
        <taxon>Liliopsida</taxon>
        <taxon>Poales</taxon>
        <taxon>Poaceae</taxon>
        <taxon>PACMAD clade</taxon>
        <taxon>Panicoideae</taxon>
        <taxon>Andropogonodae</taxon>
        <taxon>Andropogoneae</taxon>
        <taxon>Tripsacinae</taxon>
        <taxon>Zea</taxon>
    </lineage>
</organism>
<dbReference type="Pfam" id="PF05605">
    <property type="entry name" value="zf-Di19"/>
    <property type="match status" value="1"/>
</dbReference>
<evidence type="ECO:0000256" key="1">
    <source>
        <dbReference type="ARBA" id="ARBA00007109"/>
    </source>
</evidence>
<dbReference type="PANTHER" id="PTHR31875:SF31">
    <property type="entry name" value="PROTEIN DEHYDRATION-INDUCED 19 HOMOLOG 4"/>
    <property type="match status" value="1"/>
</dbReference>
<dbReference type="InterPro" id="IPR033347">
    <property type="entry name" value="Di19"/>
</dbReference>
<dbReference type="InterPro" id="IPR008598">
    <property type="entry name" value="Di19_Zn-bd"/>
</dbReference>
<dbReference type="Pfam" id="PF14571">
    <property type="entry name" value="Di19_C"/>
    <property type="match status" value="1"/>
</dbReference>
<dbReference type="PANTHER" id="PTHR31875">
    <property type="entry name" value="PROTEIN DEHYDRATION-INDUCED 19"/>
    <property type="match status" value="1"/>
</dbReference>
<comment type="similarity">
    <text evidence="1">Belongs to the Di19 family.</text>
</comment>
<dbReference type="AlphaFoldDB" id="A0A1D6H7M4"/>
<protein>
    <submittedName>
        <fullName evidence="4">Drought-induced 19</fullName>
    </submittedName>
</protein>
<evidence type="ECO:0000259" key="3">
    <source>
        <dbReference type="Pfam" id="PF14571"/>
    </source>
</evidence>
<gene>
    <name evidence="4" type="ORF">ZEAMMB73_Zm00001d016442</name>
</gene>